<feature type="domain" description="RRM" evidence="2">
    <location>
        <begin position="24"/>
        <end position="97"/>
    </location>
</feature>
<accession>A0A5J4PC19</accession>
<dbReference type="SMART" id="SM00360">
    <property type="entry name" value="RRM"/>
    <property type="match status" value="1"/>
</dbReference>
<gene>
    <name evidence="3" type="ORF">EZS27_042134</name>
</gene>
<dbReference type="InterPro" id="IPR012677">
    <property type="entry name" value="Nucleotide-bd_a/b_plait_sf"/>
</dbReference>
<dbReference type="Pfam" id="PF00076">
    <property type="entry name" value="RRM_1"/>
    <property type="match status" value="1"/>
</dbReference>
<name>A0A5J4PC19_9ZZZZ</name>
<dbReference type="PANTHER" id="PTHR48027">
    <property type="entry name" value="HETEROGENEOUS NUCLEAR RIBONUCLEOPROTEIN 87F-RELATED"/>
    <property type="match status" value="1"/>
</dbReference>
<proteinExistence type="predicted"/>
<dbReference type="InterPro" id="IPR052462">
    <property type="entry name" value="SLIRP/GR-RBP-like"/>
</dbReference>
<dbReference type="SUPFAM" id="SSF54928">
    <property type="entry name" value="RNA-binding domain, RBD"/>
    <property type="match status" value="1"/>
</dbReference>
<evidence type="ECO:0000256" key="1">
    <source>
        <dbReference type="ARBA" id="ARBA00022884"/>
    </source>
</evidence>
<organism evidence="3">
    <name type="scientific">termite gut metagenome</name>
    <dbReference type="NCBI Taxonomy" id="433724"/>
    <lineage>
        <taxon>unclassified sequences</taxon>
        <taxon>metagenomes</taxon>
        <taxon>organismal metagenomes</taxon>
    </lineage>
</organism>
<evidence type="ECO:0000259" key="2">
    <source>
        <dbReference type="PROSITE" id="PS50102"/>
    </source>
</evidence>
<dbReference type="PROSITE" id="PS50102">
    <property type="entry name" value="RRM"/>
    <property type="match status" value="1"/>
</dbReference>
<sequence length="102" mass="11454">MVIYLCNTDYKEPLFSYKTKRNNSDLNYSVREAELQQIMEQYGTVSSVKVVTDLATKRSKGFGFVEMPNDSEAANAISGLNETELKGRNMVVKEASSPKSNF</sequence>
<dbReference type="AlphaFoldDB" id="A0A5J4PC19"/>
<dbReference type="InterPro" id="IPR000504">
    <property type="entry name" value="RRM_dom"/>
</dbReference>
<comment type="caution">
    <text evidence="3">The sequence shown here is derived from an EMBL/GenBank/DDBJ whole genome shotgun (WGS) entry which is preliminary data.</text>
</comment>
<dbReference type="InterPro" id="IPR035979">
    <property type="entry name" value="RBD_domain_sf"/>
</dbReference>
<protein>
    <recommendedName>
        <fullName evidence="2">RRM domain-containing protein</fullName>
    </recommendedName>
</protein>
<reference evidence="3" key="1">
    <citation type="submission" date="2019-03" db="EMBL/GenBank/DDBJ databases">
        <title>Single cell metagenomics reveals metabolic interactions within the superorganism composed of flagellate Streblomastix strix and complex community of Bacteroidetes bacteria on its surface.</title>
        <authorList>
            <person name="Treitli S.C."/>
            <person name="Kolisko M."/>
            <person name="Husnik F."/>
            <person name="Keeling P."/>
            <person name="Hampl V."/>
        </authorList>
    </citation>
    <scope>NUCLEOTIDE SEQUENCE</scope>
    <source>
        <strain evidence="3">STM</strain>
    </source>
</reference>
<dbReference type="EMBL" id="SNRY01010088">
    <property type="protein sequence ID" value="KAA6306211.1"/>
    <property type="molecule type" value="Genomic_DNA"/>
</dbReference>
<evidence type="ECO:0000313" key="3">
    <source>
        <dbReference type="EMBL" id="KAA6306211.1"/>
    </source>
</evidence>
<dbReference type="GO" id="GO:0003723">
    <property type="term" value="F:RNA binding"/>
    <property type="evidence" value="ECO:0007669"/>
    <property type="project" value="UniProtKB-KW"/>
</dbReference>
<keyword evidence="1" id="KW-0694">RNA-binding</keyword>
<dbReference type="Gene3D" id="3.30.70.330">
    <property type="match status" value="1"/>
</dbReference>